<gene>
    <name evidence="1" type="ORF">DPMN_091974</name>
</gene>
<dbReference type="Proteomes" id="UP000828390">
    <property type="component" value="Unassembled WGS sequence"/>
</dbReference>
<reference evidence="1" key="2">
    <citation type="submission" date="2020-11" db="EMBL/GenBank/DDBJ databases">
        <authorList>
            <person name="McCartney M.A."/>
            <person name="Auch B."/>
            <person name="Kono T."/>
            <person name="Mallez S."/>
            <person name="Becker A."/>
            <person name="Gohl D.M."/>
            <person name="Silverstein K.A.T."/>
            <person name="Koren S."/>
            <person name="Bechman K.B."/>
            <person name="Herman A."/>
            <person name="Abrahante J.E."/>
            <person name="Garbe J."/>
        </authorList>
    </citation>
    <scope>NUCLEOTIDE SEQUENCE</scope>
    <source>
        <strain evidence="1">Duluth1</strain>
        <tissue evidence="1">Whole animal</tissue>
    </source>
</reference>
<dbReference type="AlphaFoldDB" id="A0A9D4QZK7"/>
<organism evidence="1 2">
    <name type="scientific">Dreissena polymorpha</name>
    <name type="common">Zebra mussel</name>
    <name type="synonym">Mytilus polymorpha</name>
    <dbReference type="NCBI Taxonomy" id="45954"/>
    <lineage>
        <taxon>Eukaryota</taxon>
        <taxon>Metazoa</taxon>
        <taxon>Spiralia</taxon>
        <taxon>Lophotrochozoa</taxon>
        <taxon>Mollusca</taxon>
        <taxon>Bivalvia</taxon>
        <taxon>Autobranchia</taxon>
        <taxon>Heteroconchia</taxon>
        <taxon>Euheterodonta</taxon>
        <taxon>Imparidentia</taxon>
        <taxon>Neoheterodontei</taxon>
        <taxon>Myida</taxon>
        <taxon>Dreissenoidea</taxon>
        <taxon>Dreissenidae</taxon>
        <taxon>Dreissena</taxon>
    </lineage>
</organism>
<keyword evidence="2" id="KW-1185">Reference proteome</keyword>
<evidence type="ECO:0000313" key="1">
    <source>
        <dbReference type="EMBL" id="KAH3849571.1"/>
    </source>
</evidence>
<comment type="caution">
    <text evidence="1">The sequence shown here is derived from an EMBL/GenBank/DDBJ whole genome shotgun (WGS) entry which is preliminary data.</text>
</comment>
<evidence type="ECO:0000313" key="2">
    <source>
        <dbReference type="Proteomes" id="UP000828390"/>
    </source>
</evidence>
<name>A0A9D4QZK7_DREPO</name>
<accession>A0A9D4QZK7</accession>
<reference evidence="1" key="1">
    <citation type="journal article" date="2019" name="bioRxiv">
        <title>The Genome of the Zebra Mussel, Dreissena polymorpha: A Resource for Invasive Species Research.</title>
        <authorList>
            <person name="McCartney M.A."/>
            <person name="Auch B."/>
            <person name="Kono T."/>
            <person name="Mallez S."/>
            <person name="Zhang Y."/>
            <person name="Obille A."/>
            <person name="Becker A."/>
            <person name="Abrahante J.E."/>
            <person name="Garbe J."/>
            <person name="Badalamenti J.P."/>
            <person name="Herman A."/>
            <person name="Mangelson H."/>
            <person name="Liachko I."/>
            <person name="Sullivan S."/>
            <person name="Sone E.D."/>
            <person name="Koren S."/>
            <person name="Silverstein K.A.T."/>
            <person name="Beckman K.B."/>
            <person name="Gohl D.M."/>
        </authorList>
    </citation>
    <scope>NUCLEOTIDE SEQUENCE</scope>
    <source>
        <strain evidence="1">Duluth1</strain>
        <tissue evidence="1">Whole animal</tissue>
    </source>
</reference>
<sequence length="125" mass="13975">MAVQGKGDPHVIKNCTEPYDQVCMIETFSTLGNTVSHIRDCSNGKQFSFTANIVNDRGAYARLYALQHNNETACVWDGNNMACLTKCDEDLCNGPQINGCISRSQISFPLIFMYALFVIRLTKQK</sequence>
<protein>
    <submittedName>
        <fullName evidence="1">Uncharacterized protein</fullName>
    </submittedName>
</protein>
<proteinExistence type="predicted"/>
<dbReference type="EMBL" id="JAIWYP010000003">
    <property type="protein sequence ID" value="KAH3849571.1"/>
    <property type="molecule type" value="Genomic_DNA"/>
</dbReference>